<feature type="domain" description="Dihydroxy-acid/6-phosphogluconate dehydratase N-terminal" evidence="8">
    <location>
        <begin position="40"/>
        <end position="350"/>
    </location>
</feature>
<dbReference type="InterPro" id="IPR020558">
    <property type="entry name" value="DiOHA_6PGluconate_deHydtase_CS"/>
</dbReference>
<dbReference type="Gene3D" id="3.50.30.80">
    <property type="entry name" value="IlvD/EDD C-terminal domain-like"/>
    <property type="match status" value="1"/>
</dbReference>
<evidence type="ECO:0000313" key="11">
    <source>
        <dbReference type="Proteomes" id="UP000285768"/>
    </source>
</evidence>
<dbReference type="PROSITE" id="PS00886">
    <property type="entry name" value="ILVD_EDD_1"/>
    <property type="match status" value="1"/>
</dbReference>
<keyword evidence="4" id="KW-0408">Iron</keyword>
<organism evidence="10 11">
    <name type="scientific">Leucobacter muris</name>
    <dbReference type="NCBI Taxonomy" id="1935379"/>
    <lineage>
        <taxon>Bacteria</taxon>
        <taxon>Bacillati</taxon>
        <taxon>Actinomycetota</taxon>
        <taxon>Actinomycetes</taxon>
        <taxon>Micrococcales</taxon>
        <taxon>Microbacteriaceae</taxon>
        <taxon>Leucobacter</taxon>
    </lineage>
</organism>
<dbReference type="InterPro" id="IPR052352">
    <property type="entry name" value="Sugar_Degrad_Dehydratases"/>
</dbReference>
<evidence type="ECO:0000256" key="1">
    <source>
        <dbReference type="ARBA" id="ARBA00006486"/>
    </source>
</evidence>
<dbReference type="PANTHER" id="PTHR43183:SF1">
    <property type="entry name" value="HYPOTHETICAL DIHYDROXY-ACID DEHYDRATASE (EUROFUNG)-RELATED"/>
    <property type="match status" value="1"/>
</dbReference>
<gene>
    <name evidence="10" type="ORF">Leucomu_05300</name>
</gene>
<dbReference type="InterPro" id="IPR056740">
    <property type="entry name" value="ILV_EDD_C"/>
</dbReference>
<evidence type="ECO:0000256" key="3">
    <source>
        <dbReference type="ARBA" id="ARBA00022723"/>
    </source>
</evidence>
<keyword evidence="11" id="KW-1185">Reference proteome</keyword>
<name>A0ABX5QEI5_9MICO</name>
<evidence type="ECO:0000259" key="8">
    <source>
        <dbReference type="Pfam" id="PF00920"/>
    </source>
</evidence>
<keyword evidence="6 10" id="KW-0456">Lyase</keyword>
<dbReference type="PANTHER" id="PTHR43183">
    <property type="entry name" value="HYPOTHETICAL DIHYDROXYACID DEHYDRATASE (EUROFUNG)-RELATED"/>
    <property type="match status" value="1"/>
</dbReference>
<dbReference type="GO" id="GO:0004160">
    <property type="term" value="F:dihydroxy-acid dehydratase activity"/>
    <property type="evidence" value="ECO:0007669"/>
    <property type="project" value="UniProtKB-EC"/>
</dbReference>
<dbReference type="RefSeq" id="WP_017884738.1">
    <property type="nucleotide sequence ID" value="NZ_CP035037.1"/>
</dbReference>
<evidence type="ECO:0000256" key="5">
    <source>
        <dbReference type="ARBA" id="ARBA00023014"/>
    </source>
</evidence>
<keyword evidence="3" id="KW-0479">Metal-binding</keyword>
<accession>A0ABX5QEI5</accession>
<dbReference type="SUPFAM" id="SSF143975">
    <property type="entry name" value="IlvD/EDD N-terminal domain-like"/>
    <property type="match status" value="1"/>
</dbReference>
<proteinExistence type="inferred from homology"/>
<keyword evidence="5" id="KW-0411">Iron-sulfur</keyword>
<evidence type="ECO:0000256" key="2">
    <source>
        <dbReference type="ARBA" id="ARBA00022714"/>
    </source>
</evidence>
<dbReference type="SUPFAM" id="SSF52016">
    <property type="entry name" value="LeuD/IlvD-like"/>
    <property type="match status" value="1"/>
</dbReference>
<dbReference type="Pfam" id="PF24877">
    <property type="entry name" value="ILV_EDD_C"/>
    <property type="match status" value="1"/>
</dbReference>
<evidence type="ECO:0000256" key="7">
    <source>
        <dbReference type="ARBA" id="ARBA00023304"/>
    </source>
</evidence>
<dbReference type="EMBL" id="CP035037">
    <property type="protein sequence ID" value="QAB17413.1"/>
    <property type="molecule type" value="Genomic_DNA"/>
</dbReference>
<dbReference type="InterPro" id="IPR000581">
    <property type="entry name" value="ILV_EDD_N"/>
</dbReference>
<evidence type="ECO:0000313" key="10">
    <source>
        <dbReference type="EMBL" id="QAB17413.1"/>
    </source>
</evidence>
<keyword evidence="7" id="KW-0028">Amino-acid biosynthesis</keyword>
<dbReference type="InterPro" id="IPR042096">
    <property type="entry name" value="Dihydro-acid_dehy_C"/>
</dbReference>
<keyword evidence="7" id="KW-0100">Branched-chain amino acid biosynthesis</keyword>
<protein>
    <submittedName>
        <fullName evidence="10">Dihydroxy-acid dehydratase</fullName>
        <ecNumber evidence="10">4.2.1.9</ecNumber>
    </submittedName>
</protein>
<sequence>MTDQKGFAGRLTSYGDPGFSKYLRRAFLSSAGYDAEDLERPIVGILNTTSDYTTCHRDMPQLIEAVKRGVLEAGGLPFVFSAMSLGEILTNPTTMLFRNLMAMEVEEQLGNQPMDSVVLLGGCDKTVPAELMAAVSSDIPSIALVVGPMMTGNWRGERLGACTDCRRMWADYRGAGLDAEEIAEVTQQLCPTSGTCMVMGTASTMACVTEALGLMLPTGATAPAVSSDRLRLGVRTGREAVRLIGDPVTPREILSEDSFHNAMTVLSAIGGSTNAIIHLTAIARRMGIRLTLEDFDRVSAATPLLVDCKPAGKGYLPDMHIAGGVPALLAELKPLLRLDAKTVTGKTLGELIESATNDTRWQTTIRTLDEPLGDPGALVALKGSLAPEGAVLKVAAASGRFNTHRGPAAVFDSQEDLEARIDDESLGLTEDHVIVLRNIGPAAAGMPEAGSAPIPQYLAKQGVRDMVRISDGRMSGTSYGTVVLHVAPESSKGGPLSLVRDGDLIELDVERRVLDLLVDEQELARRTPSEPRAIGRERGYRKLYHDNVLQAPEGADLGFLVAD</sequence>
<evidence type="ECO:0000259" key="9">
    <source>
        <dbReference type="Pfam" id="PF24877"/>
    </source>
</evidence>
<dbReference type="NCBIfam" id="NF004784">
    <property type="entry name" value="PRK06131.1"/>
    <property type="match status" value="1"/>
</dbReference>
<dbReference type="InterPro" id="IPR037237">
    <property type="entry name" value="IlvD/EDD_N"/>
</dbReference>
<evidence type="ECO:0000256" key="6">
    <source>
        <dbReference type="ARBA" id="ARBA00023239"/>
    </source>
</evidence>
<dbReference type="Pfam" id="PF00920">
    <property type="entry name" value="ILVD_EDD_N"/>
    <property type="match status" value="1"/>
</dbReference>
<dbReference type="EC" id="4.2.1.9" evidence="10"/>
<comment type="similarity">
    <text evidence="1">Belongs to the IlvD/Edd family.</text>
</comment>
<dbReference type="Proteomes" id="UP000285768">
    <property type="component" value="Chromosome"/>
</dbReference>
<reference evidence="10 11" key="1">
    <citation type="submission" date="2019-01" db="EMBL/GenBank/DDBJ databases">
        <title>Leucobacter muris sp. nov. isolated from the nose of a laboratory mouse.</title>
        <authorList>
            <person name="Benga L."/>
            <person name="Sproeer C."/>
            <person name="Schumann P."/>
            <person name="Verbarg S."/>
            <person name="Bunk B."/>
            <person name="Engelhardt E."/>
            <person name="Benten P.M."/>
            <person name="Sager M."/>
        </authorList>
    </citation>
    <scope>NUCLEOTIDE SEQUENCE [LARGE SCALE GENOMIC DNA]</scope>
    <source>
        <strain evidence="10 11">DSM 101948</strain>
    </source>
</reference>
<evidence type="ECO:0000256" key="4">
    <source>
        <dbReference type="ARBA" id="ARBA00023004"/>
    </source>
</evidence>
<feature type="domain" description="Dihydroxy-acid/6-phosphogluconate dehydratase C-terminal" evidence="9">
    <location>
        <begin position="364"/>
        <end position="555"/>
    </location>
</feature>
<keyword evidence="2" id="KW-0001">2Fe-2S</keyword>